<dbReference type="Pfam" id="PF12348">
    <property type="entry name" value="CLASP_N"/>
    <property type="match status" value="1"/>
</dbReference>
<dbReference type="GO" id="GO:0008017">
    <property type="term" value="F:microtubule binding"/>
    <property type="evidence" value="ECO:0007669"/>
    <property type="project" value="TreeGrafter"/>
</dbReference>
<proteinExistence type="predicted"/>
<evidence type="ECO:0000313" key="3">
    <source>
        <dbReference type="Proteomes" id="UP000586671"/>
    </source>
</evidence>
<dbReference type="InterPro" id="IPR011989">
    <property type="entry name" value="ARM-like"/>
</dbReference>
<feature type="domain" description="CLASP N-terminal" evidence="1">
    <location>
        <begin position="1"/>
        <end position="113"/>
    </location>
</feature>
<gene>
    <name evidence="2" type="primary">Togaram2_0</name>
    <name evidence="2" type="ORF">DROARD_R11846</name>
</gene>
<evidence type="ECO:0000313" key="2">
    <source>
        <dbReference type="EMBL" id="NWU56931.1"/>
    </source>
</evidence>
<keyword evidence="3" id="KW-1185">Reference proteome</keyword>
<protein>
    <submittedName>
        <fullName evidence="2">TGRM2 protein</fullName>
    </submittedName>
</protein>
<dbReference type="GO" id="GO:0005929">
    <property type="term" value="C:cilium"/>
    <property type="evidence" value="ECO:0007669"/>
    <property type="project" value="TreeGrafter"/>
</dbReference>
<dbReference type="SUPFAM" id="SSF48371">
    <property type="entry name" value="ARM repeat"/>
    <property type="match status" value="1"/>
</dbReference>
<dbReference type="EMBL" id="VYZM01018698">
    <property type="protein sequence ID" value="NWU56931.1"/>
    <property type="molecule type" value="Genomic_DNA"/>
</dbReference>
<dbReference type="PANTHER" id="PTHR21567:SF42">
    <property type="entry name" value="TOG ARRAY REGULATOR OF AXONEMAL MICROTUBULES PROTEIN 2"/>
    <property type="match status" value="1"/>
</dbReference>
<dbReference type="InterPro" id="IPR024395">
    <property type="entry name" value="CLASP_N_dom"/>
</dbReference>
<dbReference type="Gene3D" id="1.25.10.10">
    <property type="entry name" value="Leucine-rich Repeat Variant"/>
    <property type="match status" value="1"/>
</dbReference>
<reference evidence="2 3" key="1">
    <citation type="submission" date="2019-09" db="EMBL/GenBank/DDBJ databases">
        <title>Bird 10,000 Genomes (B10K) Project - Family phase.</title>
        <authorList>
            <person name="Zhang G."/>
        </authorList>
    </citation>
    <scope>NUCLEOTIDE SEQUENCE [LARGE SCALE GENOMIC DNA]</scope>
    <source>
        <strain evidence="2">B10K-DU-012-55</strain>
        <tissue evidence="2">Muscle</tissue>
    </source>
</reference>
<name>A0A7K5XV36_9CHAR</name>
<comment type="caution">
    <text evidence="2">The sequence shown here is derived from an EMBL/GenBank/DDBJ whole genome shotgun (WGS) entry which is preliminary data.</text>
</comment>
<feature type="non-terminal residue" evidence="2">
    <location>
        <position position="1"/>
    </location>
</feature>
<dbReference type="AlphaFoldDB" id="A0A7K5XV36"/>
<dbReference type="PANTHER" id="PTHR21567">
    <property type="entry name" value="CLASP"/>
    <property type="match status" value="1"/>
</dbReference>
<dbReference type="InterPro" id="IPR016024">
    <property type="entry name" value="ARM-type_fold"/>
</dbReference>
<feature type="non-terminal residue" evidence="2">
    <location>
        <position position="135"/>
    </location>
</feature>
<organism evidence="2 3">
    <name type="scientific">Dromas ardeola</name>
    <dbReference type="NCBI Taxonomy" id="458190"/>
    <lineage>
        <taxon>Eukaryota</taxon>
        <taxon>Metazoa</taxon>
        <taxon>Chordata</taxon>
        <taxon>Craniata</taxon>
        <taxon>Vertebrata</taxon>
        <taxon>Euteleostomi</taxon>
        <taxon>Archelosauria</taxon>
        <taxon>Archosauria</taxon>
        <taxon>Dinosauria</taxon>
        <taxon>Saurischia</taxon>
        <taxon>Theropoda</taxon>
        <taxon>Coelurosauria</taxon>
        <taxon>Aves</taxon>
        <taxon>Neognathae</taxon>
        <taxon>Neoaves</taxon>
        <taxon>Charadriiformes</taxon>
        <taxon>Dromadidae</taxon>
        <taxon>Dromas</taxon>
    </lineage>
</organism>
<dbReference type="GO" id="GO:0000226">
    <property type="term" value="P:microtubule cytoskeleton organization"/>
    <property type="evidence" value="ECO:0007669"/>
    <property type="project" value="TreeGrafter"/>
</dbReference>
<dbReference type="GO" id="GO:0005881">
    <property type="term" value="C:cytoplasmic microtubule"/>
    <property type="evidence" value="ECO:0007669"/>
    <property type="project" value="TreeGrafter"/>
</dbReference>
<dbReference type="Proteomes" id="UP000586671">
    <property type="component" value="Unassembled WGS sequence"/>
</dbReference>
<sequence>MDHEVDEVARVLLQKMGDTSEFIQKAADGSLGIMVESVTPARAMTALMASGLQHRNVLVRKCAAKHLLTAMERVGAEKLLSGTPSSTELLVRTLVKLAQDCHQDTRCYGRKMLSILMSHKNFHKYLKQFVPSRDL</sequence>
<accession>A0A7K5XV36</accession>
<evidence type="ECO:0000259" key="1">
    <source>
        <dbReference type="Pfam" id="PF12348"/>
    </source>
</evidence>